<evidence type="ECO:0000313" key="4">
    <source>
        <dbReference type="Proteomes" id="UP000283850"/>
    </source>
</evidence>
<dbReference type="Pfam" id="PF13439">
    <property type="entry name" value="Glyco_transf_4"/>
    <property type="match status" value="1"/>
</dbReference>
<protein>
    <submittedName>
        <fullName evidence="3">Glycosyltransferase</fullName>
    </submittedName>
</protein>
<evidence type="ECO:0000259" key="2">
    <source>
        <dbReference type="Pfam" id="PF13439"/>
    </source>
</evidence>
<comment type="caution">
    <text evidence="3">The sequence shown here is derived from an EMBL/GenBank/DDBJ whole genome shotgun (WGS) entry which is preliminary data.</text>
</comment>
<dbReference type="CDD" id="cd03801">
    <property type="entry name" value="GT4_PimA-like"/>
    <property type="match status" value="1"/>
</dbReference>
<dbReference type="AlphaFoldDB" id="A0A412YD32"/>
<dbReference type="SUPFAM" id="SSF53756">
    <property type="entry name" value="UDP-Glycosyltransferase/glycogen phosphorylase"/>
    <property type="match status" value="1"/>
</dbReference>
<dbReference type="InterPro" id="IPR001296">
    <property type="entry name" value="Glyco_trans_1"/>
</dbReference>
<feature type="domain" description="Glycosyl transferase family 1" evidence="1">
    <location>
        <begin position="164"/>
        <end position="309"/>
    </location>
</feature>
<reference evidence="3 4" key="1">
    <citation type="submission" date="2018-08" db="EMBL/GenBank/DDBJ databases">
        <title>A genome reference for cultivated species of the human gut microbiota.</title>
        <authorList>
            <person name="Zou Y."/>
            <person name="Xue W."/>
            <person name="Luo G."/>
        </authorList>
    </citation>
    <scope>NUCLEOTIDE SEQUENCE [LARGE SCALE GENOMIC DNA]</scope>
    <source>
        <strain evidence="3 4">AF14-32</strain>
    </source>
</reference>
<proteinExistence type="predicted"/>
<keyword evidence="3" id="KW-0808">Transferase</keyword>
<gene>
    <name evidence="3" type="ORF">DWW10_07280</name>
</gene>
<sequence>MDKIRVISVYPNFANHGGAQDVALQLAEKLNEGTEPIVLTETCFADIVPDYRERARFMPFSWRSVHNLADGHTVFLSHHRKSTSLLMLFSLLSGKKTYVLHVAHNTFTNLRCLSSFPKRIVAVSNGVKENLMSYFRVPEERITVIFNGKEDCRNNQNVKTDNREIHILLPGRICGVKQQVDIVRMTRDKLLPHIHIYFAGAGEEVELLKKEIEGETQYHYVGFLNMTENLNRYDYVCLFSKNEGLGLSLIEGLMFGKPLITNDLPAVLDVNKAGETGFVFPNFTALVKGLNELPMPDSEAYQHLSCNARLRYERFFTEGNMIIQYKRIIEQEIRQITPPINTIQ</sequence>
<feature type="domain" description="Glycosyltransferase subfamily 4-like N-terminal" evidence="2">
    <location>
        <begin position="50"/>
        <end position="148"/>
    </location>
</feature>
<evidence type="ECO:0000259" key="1">
    <source>
        <dbReference type="Pfam" id="PF00534"/>
    </source>
</evidence>
<dbReference type="Proteomes" id="UP000283850">
    <property type="component" value="Unassembled WGS sequence"/>
</dbReference>
<organism evidence="3 4">
    <name type="scientific">Bacteroides intestinalis</name>
    <dbReference type="NCBI Taxonomy" id="329854"/>
    <lineage>
        <taxon>Bacteria</taxon>
        <taxon>Pseudomonadati</taxon>
        <taxon>Bacteroidota</taxon>
        <taxon>Bacteroidia</taxon>
        <taxon>Bacteroidales</taxon>
        <taxon>Bacteroidaceae</taxon>
        <taxon>Bacteroides</taxon>
    </lineage>
</organism>
<evidence type="ECO:0000313" key="3">
    <source>
        <dbReference type="EMBL" id="RGV55345.1"/>
    </source>
</evidence>
<dbReference type="GO" id="GO:0016757">
    <property type="term" value="F:glycosyltransferase activity"/>
    <property type="evidence" value="ECO:0007669"/>
    <property type="project" value="InterPro"/>
</dbReference>
<dbReference type="InterPro" id="IPR028098">
    <property type="entry name" value="Glyco_trans_4-like_N"/>
</dbReference>
<dbReference type="EMBL" id="QRZF01000004">
    <property type="protein sequence ID" value="RGV55345.1"/>
    <property type="molecule type" value="Genomic_DNA"/>
</dbReference>
<accession>A0A412YD32</accession>
<dbReference type="PANTHER" id="PTHR12526">
    <property type="entry name" value="GLYCOSYLTRANSFERASE"/>
    <property type="match status" value="1"/>
</dbReference>
<name>A0A412YD32_9BACE</name>
<dbReference type="Gene3D" id="3.40.50.2000">
    <property type="entry name" value="Glycogen Phosphorylase B"/>
    <property type="match status" value="2"/>
</dbReference>
<dbReference type="RefSeq" id="WP_022392948.1">
    <property type="nucleotide sequence ID" value="NZ_QRZF01000004.1"/>
</dbReference>
<dbReference type="Pfam" id="PF00534">
    <property type="entry name" value="Glycos_transf_1"/>
    <property type="match status" value="1"/>
</dbReference>